<dbReference type="GO" id="GO:0016787">
    <property type="term" value="F:hydrolase activity"/>
    <property type="evidence" value="ECO:0007669"/>
    <property type="project" value="InterPro"/>
</dbReference>
<organism evidence="1 2">
    <name type="scientific">Faunimonas pinastri</name>
    <dbReference type="NCBI Taxonomy" id="1855383"/>
    <lineage>
        <taxon>Bacteria</taxon>
        <taxon>Pseudomonadati</taxon>
        <taxon>Pseudomonadota</taxon>
        <taxon>Alphaproteobacteria</taxon>
        <taxon>Hyphomicrobiales</taxon>
        <taxon>Afifellaceae</taxon>
        <taxon>Faunimonas</taxon>
    </lineage>
</organism>
<sequence length="342" mass="38131">MTYADVGGSVGRTIAAQLPRRSHDEPRDMLLSPEEALHWDEVATGLDMPWRFGPEEGFIASANDRPPPGEFPVGWFFSPHDRVRRIAELLGGDRRIGLDDLRALQRDVSQRSSLTLRDILLRGLPESERLSGRERQALAAIRDWNGSYAATSQGALAFELLLAEIVERMKRKGMSPRKPAFWSARDLVAERLAALSEAELAQVTGPALRRAARGFGRYRNWGGMHRLRLAHPLGRLPVIGRRFRYGDFPADGGNDTLNKTAFGLARKRHYATYGACARHISDLSDPDANFFVLLGRQDGWSGSANAVDQVALWRRGGYVTVPLRLETVRTMFPHKTDLQPAG</sequence>
<keyword evidence="2" id="KW-1185">Reference proteome</keyword>
<dbReference type="AlphaFoldDB" id="A0A1H9AN75"/>
<dbReference type="Gene3D" id="3.60.20.10">
    <property type="entry name" value="Glutamine Phosphoribosylpyrophosphate, subunit 1, domain 1"/>
    <property type="match status" value="1"/>
</dbReference>
<evidence type="ECO:0000313" key="2">
    <source>
        <dbReference type="Proteomes" id="UP000199647"/>
    </source>
</evidence>
<proteinExistence type="predicted"/>
<dbReference type="Gene3D" id="1.10.1400.10">
    <property type="match status" value="1"/>
</dbReference>
<dbReference type="GO" id="GO:0017000">
    <property type="term" value="P:antibiotic biosynthetic process"/>
    <property type="evidence" value="ECO:0007669"/>
    <property type="project" value="InterPro"/>
</dbReference>
<dbReference type="InterPro" id="IPR029055">
    <property type="entry name" value="Ntn_hydrolases_N"/>
</dbReference>
<protein>
    <submittedName>
        <fullName evidence="1">Penicillin amidase</fullName>
    </submittedName>
</protein>
<dbReference type="InterPro" id="IPR002692">
    <property type="entry name" value="S45"/>
</dbReference>
<dbReference type="Proteomes" id="UP000199647">
    <property type="component" value="Unassembled WGS sequence"/>
</dbReference>
<dbReference type="PANTHER" id="PTHR34218">
    <property type="entry name" value="PEPTIDASE S45 PENICILLIN AMIDASE"/>
    <property type="match status" value="1"/>
</dbReference>
<dbReference type="STRING" id="1855383.SAMN05216548_101472"/>
<evidence type="ECO:0000313" key="1">
    <source>
        <dbReference type="EMBL" id="SEP78001.1"/>
    </source>
</evidence>
<dbReference type="EMBL" id="FOFG01000001">
    <property type="protein sequence ID" value="SEP78001.1"/>
    <property type="molecule type" value="Genomic_DNA"/>
</dbReference>
<dbReference type="InterPro" id="IPR043147">
    <property type="entry name" value="Penicillin_amidase_A-knob"/>
</dbReference>
<dbReference type="SUPFAM" id="SSF56235">
    <property type="entry name" value="N-terminal nucleophile aminohydrolases (Ntn hydrolases)"/>
    <property type="match status" value="1"/>
</dbReference>
<gene>
    <name evidence="1" type="ORF">SAMN05216548_101472</name>
</gene>
<reference evidence="1 2" key="1">
    <citation type="submission" date="2016-10" db="EMBL/GenBank/DDBJ databases">
        <authorList>
            <person name="de Groot N.N."/>
        </authorList>
    </citation>
    <scope>NUCLEOTIDE SEQUENCE [LARGE SCALE GENOMIC DNA]</scope>
    <source>
        <strain evidence="1 2">A52C2</strain>
    </source>
</reference>
<dbReference type="PANTHER" id="PTHR34218:SF4">
    <property type="entry name" value="ACYL-HOMOSERINE LACTONE ACYLASE QUIP"/>
    <property type="match status" value="1"/>
</dbReference>
<name>A0A1H9AN75_9HYPH</name>
<accession>A0A1H9AN75</accession>
<dbReference type="Pfam" id="PF01804">
    <property type="entry name" value="Penicil_amidase"/>
    <property type="match status" value="1"/>
</dbReference>